<evidence type="ECO:0000256" key="2">
    <source>
        <dbReference type="ARBA" id="ARBA00009154"/>
    </source>
</evidence>
<dbReference type="GeneID" id="25560554"/>
<name>A0A0L0DEP2_THETB</name>
<evidence type="ECO:0000256" key="7">
    <source>
        <dbReference type="SAM" id="MobiDB-lite"/>
    </source>
</evidence>
<protein>
    <recommendedName>
        <fullName evidence="6">Nuclear nucleic acid-binding protein C1D</fullName>
    </recommendedName>
</protein>
<dbReference type="AlphaFoldDB" id="A0A0L0DEP2"/>
<evidence type="ECO:0000313" key="9">
    <source>
        <dbReference type="Proteomes" id="UP000054408"/>
    </source>
</evidence>
<dbReference type="GO" id="GO:0010468">
    <property type="term" value="P:regulation of gene expression"/>
    <property type="evidence" value="ECO:0007669"/>
    <property type="project" value="TreeGrafter"/>
</dbReference>
<comment type="subcellular location">
    <subcellularLocation>
        <location evidence="6">Cytoplasm</location>
    </subcellularLocation>
    <subcellularLocation>
        <location evidence="6">Nucleus</location>
        <location evidence="6">Nucleolus</location>
    </subcellularLocation>
    <subcellularLocation>
        <location evidence="1 6">Nucleus</location>
    </subcellularLocation>
</comment>
<dbReference type="PANTHER" id="PTHR15341">
    <property type="entry name" value="SUN-COR STEROID HORMONE RECEPTOR CO-REPRESSOR"/>
    <property type="match status" value="1"/>
</dbReference>
<reference evidence="8 9" key="1">
    <citation type="submission" date="2010-05" db="EMBL/GenBank/DDBJ databases">
        <title>The Genome Sequence of Thecamonas trahens ATCC 50062.</title>
        <authorList>
            <consortium name="The Broad Institute Genome Sequencing Platform"/>
            <person name="Russ C."/>
            <person name="Cuomo C."/>
            <person name="Shea T."/>
            <person name="Young S.K."/>
            <person name="Zeng Q."/>
            <person name="Koehrsen M."/>
            <person name="Haas B."/>
            <person name="Borodovsky M."/>
            <person name="Guigo R."/>
            <person name="Alvarado L."/>
            <person name="Berlin A."/>
            <person name="Bochicchio J."/>
            <person name="Borenstein D."/>
            <person name="Chapman S."/>
            <person name="Chen Z."/>
            <person name="Freedman E."/>
            <person name="Gellesch M."/>
            <person name="Goldberg J."/>
            <person name="Griggs A."/>
            <person name="Gujja S."/>
            <person name="Heilman E."/>
            <person name="Heiman D."/>
            <person name="Hepburn T."/>
            <person name="Howarth C."/>
            <person name="Jen D."/>
            <person name="Larson L."/>
            <person name="Mehta T."/>
            <person name="Park D."/>
            <person name="Pearson M."/>
            <person name="Roberts A."/>
            <person name="Saif S."/>
            <person name="Shenoy N."/>
            <person name="Sisk P."/>
            <person name="Stolte C."/>
            <person name="Sykes S."/>
            <person name="Thomson T."/>
            <person name="Walk T."/>
            <person name="White J."/>
            <person name="Yandava C."/>
            <person name="Burger G."/>
            <person name="Gray M.W."/>
            <person name="Holland P.W.H."/>
            <person name="King N."/>
            <person name="Lang F.B.F."/>
            <person name="Roger A.J."/>
            <person name="Ruiz-Trillo I."/>
            <person name="Lander E."/>
            <person name="Nusbaum C."/>
        </authorList>
    </citation>
    <scope>NUCLEOTIDE SEQUENCE [LARGE SCALE GENOMIC DNA]</scope>
    <source>
        <strain evidence="8 9">ATCC 50062</strain>
    </source>
</reference>
<evidence type="ECO:0000256" key="5">
    <source>
        <dbReference type="ARBA" id="ARBA00023242"/>
    </source>
</evidence>
<dbReference type="RefSeq" id="XP_013762493.1">
    <property type="nucleotide sequence ID" value="XM_013907039.1"/>
</dbReference>
<dbReference type="GO" id="GO:0005737">
    <property type="term" value="C:cytoplasm"/>
    <property type="evidence" value="ECO:0007669"/>
    <property type="project" value="UniProtKB-SubCell"/>
</dbReference>
<proteinExistence type="inferred from homology"/>
<dbReference type="eggNOG" id="KOG4835">
    <property type="taxonomic scope" value="Eukaryota"/>
</dbReference>
<comment type="similarity">
    <text evidence="2 6">Belongs to the C1D family.</text>
</comment>
<evidence type="ECO:0000256" key="6">
    <source>
        <dbReference type="RuleBase" id="RU368003"/>
    </source>
</evidence>
<comment type="function">
    <text evidence="6">Plays a role in the recruitment of the exosome to pre-rRNA to mediate the 3'-5' end processing of the 5.8S rRNA.</text>
</comment>
<dbReference type="GO" id="GO:0005730">
    <property type="term" value="C:nucleolus"/>
    <property type="evidence" value="ECO:0007669"/>
    <property type="project" value="UniProtKB-SubCell"/>
</dbReference>
<evidence type="ECO:0000256" key="4">
    <source>
        <dbReference type="ARBA" id="ARBA00022884"/>
    </source>
</evidence>
<accession>A0A0L0DEP2</accession>
<keyword evidence="9" id="KW-1185">Reference proteome</keyword>
<dbReference type="STRING" id="461836.A0A0L0DEP2"/>
<keyword evidence="6" id="KW-0963">Cytoplasm</keyword>
<feature type="region of interest" description="Disordered" evidence="7">
    <location>
        <begin position="126"/>
        <end position="178"/>
    </location>
</feature>
<organism evidence="8 9">
    <name type="scientific">Thecamonas trahens ATCC 50062</name>
    <dbReference type="NCBI Taxonomy" id="461836"/>
    <lineage>
        <taxon>Eukaryota</taxon>
        <taxon>Apusozoa</taxon>
        <taxon>Apusomonadida</taxon>
        <taxon>Apusomonadidae</taxon>
        <taxon>Thecamonas</taxon>
    </lineage>
</organism>
<sequence>MSLPAGASRALDEVDAALAQVEATMQPLLEKPLEEVMENLDNADKAKLNVALAYSLNSLFHIYLKTQGQDPSAHPVADELARVKSYVHKLEVHAAVREGQKASMRAAGDVVAAGAGDVAPMEVAAAAAAAPGSKRKGRDADDGDAEAGDAHAAKKAKAKSKGKSKKDKSKKKSKKSRH</sequence>
<gene>
    <name evidence="8" type="ORF">AMSG_00767</name>
</gene>
<dbReference type="OrthoDB" id="10261072at2759"/>
<dbReference type="InterPro" id="IPR011082">
    <property type="entry name" value="Exosome-assoc_fac/DNA_repair"/>
</dbReference>
<dbReference type="EMBL" id="GL349435">
    <property type="protein sequence ID" value="KNC50606.1"/>
    <property type="molecule type" value="Genomic_DNA"/>
</dbReference>
<comment type="subunit">
    <text evidence="6">Monomer and homodimer.</text>
</comment>
<keyword evidence="4 6" id="KW-0694">RNA-binding</keyword>
<keyword evidence="5 6" id="KW-0539">Nucleus</keyword>
<dbReference type="GO" id="GO:0003677">
    <property type="term" value="F:DNA binding"/>
    <property type="evidence" value="ECO:0007669"/>
    <property type="project" value="UniProtKB-KW"/>
</dbReference>
<dbReference type="GO" id="GO:0000178">
    <property type="term" value="C:exosome (RNase complex)"/>
    <property type="evidence" value="ECO:0007669"/>
    <property type="project" value="TreeGrafter"/>
</dbReference>
<evidence type="ECO:0000313" key="8">
    <source>
        <dbReference type="EMBL" id="KNC50606.1"/>
    </source>
</evidence>
<keyword evidence="3 6" id="KW-0698">rRNA processing</keyword>
<evidence type="ECO:0000256" key="1">
    <source>
        <dbReference type="ARBA" id="ARBA00004123"/>
    </source>
</evidence>
<dbReference type="GO" id="GO:0003723">
    <property type="term" value="F:RNA binding"/>
    <property type="evidence" value="ECO:0007669"/>
    <property type="project" value="UniProtKB-UniRule"/>
</dbReference>
<feature type="compositionally biased region" description="Basic residues" evidence="7">
    <location>
        <begin position="153"/>
        <end position="178"/>
    </location>
</feature>
<evidence type="ECO:0000256" key="3">
    <source>
        <dbReference type="ARBA" id="ARBA00022552"/>
    </source>
</evidence>
<dbReference type="InterPro" id="IPR007146">
    <property type="entry name" value="Sas10/Utp3/C1D"/>
</dbReference>
<keyword evidence="6" id="KW-0238">DNA-binding</keyword>
<dbReference type="Pfam" id="PF04000">
    <property type="entry name" value="Sas10_Utp3"/>
    <property type="match status" value="1"/>
</dbReference>
<dbReference type="OMA" id="SADRKEM"/>
<dbReference type="PANTHER" id="PTHR15341:SF3">
    <property type="entry name" value="NUCLEAR NUCLEIC ACID-BINDING PROTEIN C1D"/>
    <property type="match status" value="1"/>
</dbReference>
<dbReference type="GO" id="GO:0000460">
    <property type="term" value="P:maturation of 5.8S rRNA"/>
    <property type="evidence" value="ECO:0007669"/>
    <property type="project" value="TreeGrafter"/>
</dbReference>
<dbReference type="Proteomes" id="UP000054408">
    <property type="component" value="Unassembled WGS sequence"/>
</dbReference>